<comment type="similarity">
    <text evidence="1">Belongs to the peptidase C40 family.</text>
</comment>
<evidence type="ECO:0000313" key="7">
    <source>
        <dbReference type="Proteomes" id="UP001500635"/>
    </source>
</evidence>
<evidence type="ECO:0000256" key="2">
    <source>
        <dbReference type="ARBA" id="ARBA00022670"/>
    </source>
</evidence>
<evidence type="ECO:0000313" key="6">
    <source>
        <dbReference type="EMBL" id="GAA4388449.1"/>
    </source>
</evidence>
<gene>
    <name evidence="6" type="primary">ripC</name>
    <name evidence="6" type="ORF">GCM10023147_14060</name>
</gene>
<evidence type="ECO:0000256" key="4">
    <source>
        <dbReference type="ARBA" id="ARBA00022807"/>
    </source>
</evidence>
<dbReference type="InterPro" id="IPR000064">
    <property type="entry name" value="NLP_P60_dom"/>
</dbReference>
<keyword evidence="7" id="KW-1185">Reference proteome</keyword>
<dbReference type="Proteomes" id="UP001500635">
    <property type="component" value="Unassembled WGS sequence"/>
</dbReference>
<dbReference type="PANTHER" id="PTHR47359">
    <property type="entry name" value="PEPTIDOGLYCAN DL-ENDOPEPTIDASE CWLO"/>
    <property type="match status" value="1"/>
</dbReference>
<evidence type="ECO:0000256" key="1">
    <source>
        <dbReference type="ARBA" id="ARBA00007074"/>
    </source>
</evidence>
<accession>A0ABP8JC10</accession>
<dbReference type="GO" id="GO:0016787">
    <property type="term" value="F:hydrolase activity"/>
    <property type="evidence" value="ECO:0007669"/>
    <property type="project" value="UniProtKB-KW"/>
</dbReference>
<dbReference type="InterPro" id="IPR038765">
    <property type="entry name" value="Papain-like_cys_pep_sf"/>
</dbReference>
<keyword evidence="3 6" id="KW-0378">Hydrolase</keyword>
<dbReference type="Gene3D" id="3.90.1720.10">
    <property type="entry name" value="endopeptidase domain like (from Nostoc punctiforme)"/>
    <property type="match status" value="1"/>
</dbReference>
<dbReference type="Pfam" id="PF00877">
    <property type="entry name" value="NLPC_P60"/>
    <property type="match status" value="1"/>
</dbReference>
<keyword evidence="4" id="KW-0788">Thiol protease</keyword>
<name>A0ABP8JC10_9ACTN</name>
<comment type="caution">
    <text evidence="6">The sequence shown here is derived from an EMBL/GenBank/DDBJ whole genome shotgun (WGS) entry which is preliminary data.</text>
</comment>
<dbReference type="RefSeq" id="WP_344992895.1">
    <property type="nucleotide sequence ID" value="NZ_BAABFR010000015.1"/>
</dbReference>
<protein>
    <submittedName>
        <fullName evidence="6">Peptidoglycan hydrolase RipC</fullName>
    </submittedName>
</protein>
<organism evidence="6 7">
    <name type="scientific">Tsukamurella soli</name>
    <dbReference type="NCBI Taxonomy" id="644556"/>
    <lineage>
        <taxon>Bacteria</taxon>
        <taxon>Bacillati</taxon>
        <taxon>Actinomycetota</taxon>
        <taxon>Actinomycetes</taxon>
        <taxon>Mycobacteriales</taxon>
        <taxon>Tsukamurellaceae</taxon>
        <taxon>Tsukamurella</taxon>
    </lineage>
</organism>
<dbReference type="InterPro" id="IPR051794">
    <property type="entry name" value="PG_Endopeptidase_C40"/>
</dbReference>
<dbReference type="PROSITE" id="PS51935">
    <property type="entry name" value="NLPC_P60"/>
    <property type="match status" value="1"/>
</dbReference>
<feature type="domain" description="NlpC/P60" evidence="5">
    <location>
        <begin position="235"/>
        <end position="350"/>
    </location>
</feature>
<evidence type="ECO:0000256" key="3">
    <source>
        <dbReference type="ARBA" id="ARBA00022801"/>
    </source>
</evidence>
<evidence type="ECO:0000259" key="5">
    <source>
        <dbReference type="PROSITE" id="PS51935"/>
    </source>
</evidence>
<dbReference type="PANTHER" id="PTHR47359:SF3">
    <property type="entry name" value="NLP_P60 DOMAIN-CONTAINING PROTEIN-RELATED"/>
    <property type="match status" value="1"/>
</dbReference>
<proteinExistence type="inferred from homology"/>
<sequence>MLAENSRARFGRVARGIVIVAAAGLLTTVTVVGDARADPADSADAVLKQYRELSHKAEEASEASAAAQIDLRKKTTAKRAADAALVAAKNQVAGLVSRRDALQTQVDALVRANYMGGRTNRLYALLVSDSPQQMLDQMSTLDFINRDVAGTVKAFVTVEKAADVAEKSAESAASAANTAADQAQQVQTDWQRKKAQLAMDIVRVKAMYDSLTGAQRSALVGPVVPFDPRLVPKGTSPQLVAVQAALSRIGDTYIWGATGPSQFDCSGLMMWAYRQAGVSLPRTSQAQLAGGRPVSRDQLQPGDLIIYYSSASHVGMYIGNGFVVHAPTFGVPVQVVPIDRAGPYDAAVRY</sequence>
<keyword evidence="2" id="KW-0645">Protease</keyword>
<dbReference type="EMBL" id="BAABFR010000015">
    <property type="protein sequence ID" value="GAA4388449.1"/>
    <property type="molecule type" value="Genomic_DNA"/>
</dbReference>
<reference evidence="7" key="1">
    <citation type="journal article" date="2019" name="Int. J. Syst. Evol. Microbiol.">
        <title>The Global Catalogue of Microorganisms (GCM) 10K type strain sequencing project: providing services to taxonomists for standard genome sequencing and annotation.</title>
        <authorList>
            <consortium name="The Broad Institute Genomics Platform"/>
            <consortium name="The Broad Institute Genome Sequencing Center for Infectious Disease"/>
            <person name="Wu L."/>
            <person name="Ma J."/>
        </authorList>
    </citation>
    <scope>NUCLEOTIDE SEQUENCE [LARGE SCALE GENOMIC DNA]</scope>
    <source>
        <strain evidence="7">JCM 17688</strain>
    </source>
</reference>
<dbReference type="SUPFAM" id="SSF54001">
    <property type="entry name" value="Cysteine proteinases"/>
    <property type="match status" value="1"/>
</dbReference>